<comment type="caution">
    <text evidence="1">The sequence shown here is derived from an EMBL/GenBank/DDBJ whole genome shotgun (WGS) entry which is preliminary data.</text>
</comment>
<dbReference type="AlphaFoldDB" id="A0A423XSI9"/>
<evidence type="ECO:0000313" key="1">
    <source>
        <dbReference type="EMBL" id="ROW59497.1"/>
    </source>
</evidence>
<protein>
    <submittedName>
        <fullName evidence="1">Phage tail protein</fullName>
    </submittedName>
</protein>
<dbReference type="InterPro" id="IPR003458">
    <property type="entry name" value="Phage_T4_Gp38_tail_assem"/>
</dbReference>
<gene>
    <name evidence="1" type="ORF">C3E80_13910</name>
</gene>
<dbReference type="EMBL" id="PQJL01000016">
    <property type="protein sequence ID" value="ROW59497.1"/>
    <property type="molecule type" value="Genomic_DNA"/>
</dbReference>
<dbReference type="RefSeq" id="WP_123948654.1">
    <property type="nucleotide sequence ID" value="NZ_PQJL01000016.1"/>
</dbReference>
<evidence type="ECO:0000313" key="2">
    <source>
        <dbReference type="Proteomes" id="UP000285793"/>
    </source>
</evidence>
<dbReference type="Pfam" id="PF02413">
    <property type="entry name" value="Caudo_TAP"/>
    <property type="match status" value="1"/>
</dbReference>
<organism evidence="1 2">
    <name type="scientific">Cronobacter malonaticus</name>
    <dbReference type="NCBI Taxonomy" id="413503"/>
    <lineage>
        <taxon>Bacteria</taxon>
        <taxon>Pseudomonadati</taxon>
        <taxon>Pseudomonadota</taxon>
        <taxon>Gammaproteobacteria</taxon>
        <taxon>Enterobacterales</taxon>
        <taxon>Enterobacteriaceae</taxon>
        <taxon>Cronobacter</taxon>
    </lineage>
</organism>
<reference evidence="1 2" key="1">
    <citation type="journal article" date="2018" name="Front. Microbiol.">
        <title>An Investigation of an Acute Gastroenteritis Outbreak: Cronobacter sakazakii, a Potential Cause of Food-Borne Illness.</title>
        <authorList>
            <person name="Yong W."/>
            <person name="Guo B."/>
            <person name="Shi X."/>
            <person name="Cheng T."/>
            <person name="Chen M."/>
            <person name="Jiang X."/>
            <person name="Ye Y."/>
            <person name="Wang J."/>
            <person name="Xie G."/>
            <person name="Ding J."/>
        </authorList>
    </citation>
    <scope>NUCLEOTIDE SEQUENCE [LARGE SCALE GENOMIC DNA]</scope>
    <source>
        <strain evidence="1 2">S1</strain>
    </source>
</reference>
<name>A0A423XSI9_9ENTR</name>
<sequence length="131" mass="14247">MVDIYGVIVDGVVVNSIMWDGEGQLDMEGDIVLMGSNGGIGWAYDGKEFSPPPPPQKTHEEHVALAENQRLGLAAAAEQSISLMRTKLLMGRKLTEAETAKVNAALDYIDELNSLDMSEAPDIEWPAIVYD</sequence>
<accession>A0A423XSI9</accession>
<proteinExistence type="predicted"/>
<dbReference type="Proteomes" id="UP000285793">
    <property type="component" value="Unassembled WGS sequence"/>
</dbReference>